<organism evidence="2 3">
    <name type="scientific">Rotaria magnacalcarata</name>
    <dbReference type="NCBI Taxonomy" id="392030"/>
    <lineage>
        <taxon>Eukaryota</taxon>
        <taxon>Metazoa</taxon>
        <taxon>Spiralia</taxon>
        <taxon>Gnathifera</taxon>
        <taxon>Rotifera</taxon>
        <taxon>Eurotatoria</taxon>
        <taxon>Bdelloidea</taxon>
        <taxon>Philodinida</taxon>
        <taxon>Philodinidae</taxon>
        <taxon>Rotaria</taxon>
    </lineage>
</organism>
<reference evidence="2" key="1">
    <citation type="submission" date="2021-02" db="EMBL/GenBank/DDBJ databases">
        <authorList>
            <person name="Nowell W R."/>
        </authorList>
    </citation>
    <scope>NUCLEOTIDE SEQUENCE</scope>
</reference>
<proteinExistence type="predicted"/>
<feature type="domain" description="SET" evidence="1">
    <location>
        <begin position="1"/>
        <end position="127"/>
    </location>
</feature>
<dbReference type="EMBL" id="CAJOBF010002475">
    <property type="protein sequence ID" value="CAF4036662.1"/>
    <property type="molecule type" value="Genomic_DNA"/>
</dbReference>
<evidence type="ECO:0000259" key="1">
    <source>
        <dbReference type="PROSITE" id="PS50280"/>
    </source>
</evidence>
<dbReference type="CDD" id="cd08161">
    <property type="entry name" value="SET"/>
    <property type="match status" value="1"/>
</dbReference>
<dbReference type="InterPro" id="IPR001214">
    <property type="entry name" value="SET_dom"/>
</dbReference>
<dbReference type="PROSITE" id="PS50280">
    <property type="entry name" value="SET"/>
    <property type="match status" value="1"/>
</dbReference>
<evidence type="ECO:0000313" key="2">
    <source>
        <dbReference type="EMBL" id="CAF4036662.1"/>
    </source>
</evidence>
<dbReference type="Proteomes" id="UP000663842">
    <property type="component" value="Unassembled WGS sequence"/>
</dbReference>
<dbReference type="SUPFAM" id="SSF82199">
    <property type="entry name" value="SET domain"/>
    <property type="match status" value="1"/>
</dbReference>
<gene>
    <name evidence="2" type="ORF">UXM345_LOCUS18340</name>
</gene>
<dbReference type="InterPro" id="IPR046341">
    <property type="entry name" value="SET_dom_sf"/>
</dbReference>
<protein>
    <recommendedName>
        <fullName evidence="1">SET domain-containing protein</fullName>
    </recommendedName>
</protein>
<evidence type="ECO:0000313" key="3">
    <source>
        <dbReference type="Proteomes" id="UP000663842"/>
    </source>
</evidence>
<dbReference type="AlphaFoldDB" id="A0A819QZZ4"/>
<accession>A0A819QZZ4</accession>
<dbReference type="Gene3D" id="2.170.270.10">
    <property type="entry name" value="SET domain"/>
    <property type="match status" value="1"/>
</dbReference>
<dbReference type="Pfam" id="PF00856">
    <property type="entry name" value="SET"/>
    <property type="match status" value="1"/>
</dbReference>
<sequence>MIRIVDASEKYGEGQQMIVAAEPVAAGEKIWWCSCSDDGFVLSRDEILHLIELQPHLRNFLCWYSHMTEDDMYVIPRTFATQQDDDDECVLFNHSCEPNCGFDSDYGQTIVALRSISIGEELTYDYSFLETESSLIRGLVCECNTPSCVGTLMFDRYRDEEFQKRFYLYMSPYLQRRVRELKTKWYSTKCFTRSATDEKRKSLHALEWIQAGEIVARFSGPIDIDNHFITKASEFKATCMVDEHKQVIALYDLPPQSEITLNYHGKLGNTIPSRRTRLDANKANQLLFIRRNLSALREIFPPSIEQSQKRKPDFTSSREPTKKTKIFANRRQLCYHFE</sequence>
<comment type="caution">
    <text evidence="2">The sequence shown here is derived from an EMBL/GenBank/DDBJ whole genome shotgun (WGS) entry which is preliminary data.</text>
</comment>
<name>A0A819QZZ4_9BILA</name>